<gene>
    <name evidence="1" type="ORF">COCMIDRAFT_79902</name>
</gene>
<accession>W6ZMP7</accession>
<sequence>MSQPCPPCPRPPLNFGNSVTSPCSPPKACFSLQLRPPKLSIRPTPCLGFPWQFRLLA</sequence>
<dbReference type="Proteomes" id="UP000054032">
    <property type="component" value="Unassembled WGS sequence"/>
</dbReference>
<reference evidence="1 2" key="1">
    <citation type="journal article" date="2013" name="PLoS Genet.">
        <title>Comparative genome structure, secondary metabolite, and effector coding capacity across Cochliobolus pathogens.</title>
        <authorList>
            <person name="Condon B.J."/>
            <person name="Leng Y."/>
            <person name="Wu D."/>
            <person name="Bushley K.E."/>
            <person name="Ohm R.A."/>
            <person name="Otillar R."/>
            <person name="Martin J."/>
            <person name="Schackwitz W."/>
            <person name="Grimwood J."/>
            <person name="MohdZainudin N."/>
            <person name="Xue C."/>
            <person name="Wang R."/>
            <person name="Manning V.A."/>
            <person name="Dhillon B."/>
            <person name="Tu Z.J."/>
            <person name="Steffenson B.J."/>
            <person name="Salamov A."/>
            <person name="Sun H."/>
            <person name="Lowry S."/>
            <person name="LaButti K."/>
            <person name="Han J."/>
            <person name="Copeland A."/>
            <person name="Lindquist E."/>
            <person name="Barry K."/>
            <person name="Schmutz J."/>
            <person name="Baker S.E."/>
            <person name="Ciuffetti L.M."/>
            <person name="Grigoriev I.V."/>
            <person name="Zhong S."/>
            <person name="Turgeon B.G."/>
        </authorList>
    </citation>
    <scope>NUCLEOTIDE SEQUENCE [LARGE SCALE GENOMIC DNA]</scope>
    <source>
        <strain evidence="1 2">ATCC 44560</strain>
    </source>
</reference>
<protein>
    <submittedName>
        <fullName evidence="1">Uncharacterized protein</fullName>
    </submittedName>
</protein>
<dbReference type="OrthoDB" id="3681351at2759"/>
<organism evidence="1 2">
    <name type="scientific">Bipolaris oryzae ATCC 44560</name>
    <dbReference type="NCBI Taxonomy" id="930090"/>
    <lineage>
        <taxon>Eukaryota</taxon>
        <taxon>Fungi</taxon>
        <taxon>Dikarya</taxon>
        <taxon>Ascomycota</taxon>
        <taxon>Pezizomycotina</taxon>
        <taxon>Dothideomycetes</taxon>
        <taxon>Pleosporomycetidae</taxon>
        <taxon>Pleosporales</taxon>
        <taxon>Pleosporineae</taxon>
        <taxon>Pleosporaceae</taxon>
        <taxon>Bipolaris</taxon>
    </lineage>
</organism>
<dbReference type="GeneID" id="19125563"/>
<dbReference type="EMBL" id="KI963918">
    <property type="protein sequence ID" value="EUC51375.1"/>
    <property type="molecule type" value="Genomic_DNA"/>
</dbReference>
<name>W6ZMP7_COCMI</name>
<keyword evidence="2" id="KW-1185">Reference proteome</keyword>
<evidence type="ECO:0000313" key="1">
    <source>
        <dbReference type="EMBL" id="EUC51375.1"/>
    </source>
</evidence>
<dbReference type="KEGG" id="bor:COCMIDRAFT_79902"/>
<dbReference type="RefSeq" id="XP_007682254.1">
    <property type="nucleotide sequence ID" value="XM_007684064.1"/>
</dbReference>
<proteinExistence type="predicted"/>
<dbReference type="AlphaFoldDB" id="W6ZMP7"/>
<evidence type="ECO:0000313" key="2">
    <source>
        <dbReference type="Proteomes" id="UP000054032"/>
    </source>
</evidence>
<dbReference type="HOGENOM" id="CLU_2996208_0_0_1"/>